<dbReference type="EMBL" id="AP023367">
    <property type="protein sequence ID" value="BCJ94109.1"/>
    <property type="molecule type" value="Genomic_DNA"/>
</dbReference>
<evidence type="ECO:0000313" key="2">
    <source>
        <dbReference type="Proteomes" id="UP000515561"/>
    </source>
</evidence>
<reference evidence="1 2" key="1">
    <citation type="journal article" date="2016" name="Int. J. Syst. Evol. Microbiol.">
        <title>Descriptions of Anaerotaenia torta gen. nov., sp. nov. and Anaerocolumna cellulosilytica gen. nov., sp. nov. isolated from a methanogenic reactor of cattle waste.</title>
        <authorList>
            <person name="Uek A."/>
            <person name="Ohtaki Y."/>
            <person name="Kaku N."/>
            <person name="Ueki K."/>
        </authorList>
    </citation>
    <scope>NUCLEOTIDE SEQUENCE [LARGE SCALE GENOMIC DNA]</scope>
    <source>
        <strain evidence="1 2">SN021</strain>
    </source>
</reference>
<dbReference type="InterPro" id="IPR027417">
    <property type="entry name" value="P-loop_NTPase"/>
</dbReference>
<dbReference type="PANTHER" id="PTHR11070">
    <property type="entry name" value="UVRD / RECB / PCRA DNA HELICASE FAMILY MEMBER"/>
    <property type="match status" value="1"/>
</dbReference>
<protein>
    <submittedName>
        <fullName evidence="1">Uncharacterized protein</fullName>
    </submittedName>
</protein>
<dbReference type="RefSeq" id="WP_184091459.1">
    <property type="nucleotide sequence ID" value="NZ_AP023367.1"/>
</dbReference>
<accession>A0A6S6QYG1</accession>
<keyword evidence="2" id="KW-1185">Reference proteome</keyword>
<dbReference type="GO" id="GO:0000725">
    <property type="term" value="P:recombinational repair"/>
    <property type="evidence" value="ECO:0007669"/>
    <property type="project" value="TreeGrafter"/>
</dbReference>
<dbReference type="PANTHER" id="PTHR11070:SF2">
    <property type="entry name" value="ATP-DEPENDENT DNA HELICASE SRS2"/>
    <property type="match status" value="1"/>
</dbReference>
<dbReference type="Proteomes" id="UP000515561">
    <property type="component" value="Chromosome"/>
</dbReference>
<proteinExistence type="predicted"/>
<dbReference type="InterPro" id="IPR000212">
    <property type="entry name" value="DNA_helicase_UvrD/REP"/>
</dbReference>
<organism evidence="1 2">
    <name type="scientific">Anaerocolumna cellulosilytica</name>
    <dbReference type="NCBI Taxonomy" id="433286"/>
    <lineage>
        <taxon>Bacteria</taxon>
        <taxon>Bacillati</taxon>
        <taxon>Bacillota</taxon>
        <taxon>Clostridia</taxon>
        <taxon>Lachnospirales</taxon>
        <taxon>Lachnospiraceae</taxon>
        <taxon>Anaerocolumna</taxon>
    </lineage>
</organism>
<name>A0A6S6QYG1_9FIRM</name>
<dbReference type="GO" id="GO:0003677">
    <property type="term" value="F:DNA binding"/>
    <property type="evidence" value="ECO:0007669"/>
    <property type="project" value="InterPro"/>
</dbReference>
<dbReference type="KEGG" id="acel:acsn021_16780"/>
<sequence>MIINVAGAGAGKTTQLADKIINKYNEMCNNKNIYCITFTNNAASCIEKKLIEHFVKIPDSIKVSTIHSFLYQEIIKPYYFLLYQKHFDVVSSIILPDKPQFKNWKIKQLENSNILHITAFTEKAKWILVKKSSDRKKEKDIRCAILKAFSQYCNMIFIDEAQDIDVNLVEILKQLDKHGIEIEIMGDPKQDLKGFDSFRKLMESYSKHINFINDCHRCPQNHLDLSNSIIPKEEWQVSSKKFGEIKVIFEKELDDIESMVASDFDLKYISQQNDRYDTHGELDFSVKFDSLFYELKDILAELSTDKNELRIKKLAYYYASKLIDKYRKTQNLEKSIKETIVFIKGNKKAYARIINALKFNEISKASRIPVDSIERVKGQEGNNCLFIVTTDLATYLFHEKKDNNRTKNKLYVALTRSLEKLTLLITKEVEDKYGKEFICAHFKEYL</sequence>
<dbReference type="SUPFAM" id="SSF52540">
    <property type="entry name" value="P-loop containing nucleoside triphosphate hydrolases"/>
    <property type="match status" value="1"/>
</dbReference>
<evidence type="ECO:0000313" key="1">
    <source>
        <dbReference type="EMBL" id="BCJ94109.1"/>
    </source>
</evidence>
<dbReference type="GO" id="GO:0005524">
    <property type="term" value="F:ATP binding"/>
    <property type="evidence" value="ECO:0007669"/>
    <property type="project" value="InterPro"/>
</dbReference>
<dbReference type="Pfam" id="PF13245">
    <property type="entry name" value="AAA_19"/>
    <property type="match status" value="1"/>
</dbReference>
<gene>
    <name evidence="1" type="ORF">acsn021_16780</name>
</gene>
<dbReference type="Gene3D" id="3.40.50.300">
    <property type="entry name" value="P-loop containing nucleotide triphosphate hydrolases"/>
    <property type="match status" value="1"/>
</dbReference>
<dbReference type="GO" id="GO:0043138">
    <property type="term" value="F:3'-5' DNA helicase activity"/>
    <property type="evidence" value="ECO:0007669"/>
    <property type="project" value="TreeGrafter"/>
</dbReference>
<dbReference type="AlphaFoldDB" id="A0A6S6QYG1"/>